<keyword evidence="2" id="KW-1185">Reference proteome</keyword>
<reference evidence="1" key="1">
    <citation type="submission" date="2024-09" db="EMBL/GenBank/DDBJ databases">
        <title>Black Yeasts Isolated from many extreme environments.</title>
        <authorList>
            <person name="Coleine C."/>
            <person name="Stajich J.E."/>
            <person name="Selbmann L."/>
        </authorList>
    </citation>
    <scope>NUCLEOTIDE SEQUENCE</scope>
    <source>
        <strain evidence="1">CCFEE 5737</strain>
    </source>
</reference>
<protein>
    <submittedName>
        <fullName evidence="1">Uncharacterized protein</fullName>
    </submittedName>
</protein>
<organism evidence="1 2">
    <name type="scientific">Coniosporium uncinatum</name>
    <dbReference type="NCBI Taxonomy" id="93489"/>
    <lineage>
        <taxon>Eukaryota</taxon>
        <taxon>Fungi</taxon>
        <taxon>Dikarya</taxon>
        <taxon>Ascomycota</taxon>
        <taxon>Pezizomycotina</taxon>
        <taxon>Dothideomycetes</taxon>
        <taxon>Dothideomycetes incertae sedis</taxon>
        <taxon>Coniosporium</taxon>
    </lineage>
</organism>
<name>A0ACC3D7Z4_9PEZI</name>
<sequence length="191" mass="21506">MPVGPMDWEAEAQTHVRSLPREQLEIKLTAQERRRYAEVCLEQAKQAVAQAQLQFDRKQDRDNEALALNLSDKASGEIVPPQEEFDAIRVEYAKVEADEAGVFQGWDQRCFFQDRADDGYANSWDADATASAPVELIELWQDGVFQETSDLAPDIKDALATAVRDDVDVDGWDAQIENAEWDSISVFADRA</sequence>
<comment type="caution">
    <text evidence="1">The sequence shown here is derived from an EMBL/GenBank/DDBJ whole genome shotgun (WGS) entry which is preliminary data.</text>
</comment>
<dbReference type="Proteomes" id="UP001186974">
    <property type="component" value="Unassembled WGS sequence"/>
</dbReference>
<proteinExistence type="predicted"/>
<gene>
    <name evidence="1" type="ORF">LTS18_002339</name>
</gene>
<evidence type="ECO:0000313" key="2">
    <source>
        <dbReference type="Proteomes" id="UP001186974"/>
    </source>
</evidence>
<feature type="non-terminal residue" evidence="1">
    <location>
        <position position="191"/>
    </location>
</feature>
<accession>A0ACC3D7Z4</accession>
<dbReference type="EMBL" id="JAWDJW010006951">
    <property type="protein sequence ID" value="KAK3063193.1"/>
    <property type="molecule type" value="Genomic_DNA"/>
</dbReference>
<evidence type="ECO:0000313" key="1">
    <source>
        <dbReference type="EMBL" id="KAK3063193.1"/>
    </source>
</evidence>